<evidence type="ECO:0000313" key="6">
    <source>
        <dbReference type="EMBL" id="MDF8265759.1"/>
    </source>
</evidence>
<evidence type="ECO:0000256" key="3">
    <source>
        <dbReference type="ARBA" id="ARBA00022691"/>
    </source>
</evidence>
<keyword evidence="1" id="KW-0963">Cytoplasm</keyword>
<sequence>MTLLTDHPTTRFRSPDDTTAPAPAEAHGLARDAVRLMVASSHGITHARFRDLPDHLAPGDLVVVNNSATIAGQVDGHRADHGPVVVHVATPLDDGSWVVELRSAPDAASPVLDAAPGEHVEVGRLVLTLLAPYPAEGSSPTGAGNRLWRVAADGDLADTLAREGRPISYGYLDRHYPLSAYQSVFSTMPGSAEMPSAGRPFTDALVTRLIAGGVGVAPITLHTGVSSQDAGEAPQPERFEVPETTARLVNAARATGGRVVAVGTTVTRALESAVRPDGRVVAARGWTERVISPSDPARVVDGLITGWHNPEASHLLLVESIAGAGLTQAAYDAAVDEGYLWHEFGDSALLLP</sequence>
<keyword evidence="4" id="KW-0671">Queuosine biosynthesis</keyword>
<evidence type="ECO:0000256" key="4">
    <source>
        <dbReference type="ARBA" id="ARBA00022785"/>
    </source>
</evidence>
<keyword evidence="7" id="KW-1185">Reference proteome</keyword>
<organism evidence="6 7">
    <name type="scientific">Luteipulveratus flavus</name>
    <dbReference type="NCBI Taxonomy" id="3031728"/>
    <lineage>
        <taxon>Bacteria</taxon>
        <taxon>Bacillati</taxon>
        <taxon>Actinomycetota</taxon>
        <taxon>Actinomycetes</taxon>
        <taxon>Micrococcales</taxon>
        <taxon>Dermacoccaceae</taxon>
        <taxon>Luteipulveratus</taxon>
    </lineage>
</organism>
<evidence type="ECO:0000256" key="5">
    <source>
        <dbReference type="SAM" id="MobiDB-lite"/>
    </source>
</evidence>
<keyword evidence="3" id="KW-0949">S-adenosyl-L-methionine</keyword>
<dbReference type="Gene3D" id="3.40.1780.10">
    <property type="entry name" value="QueA-like"/>
    <property type="match status" value="1"/>
</dbReference>
<comment type="caution">
    <text evidence="6">The sequence shown here is derived from an EMBL/GenBank/DDBJ whole genome shotgun (WGS) entry which is preliminary data.</text>
</comment>
<dbReference type="PANTHER" id="PTHR30307:SF0">
    <property type="entry name" value="S-ADENOSYLMETHIONINE:TRNA RIBOSYLTRANSFERASE-ISOMERASE"/>
    <property type="match status" value="1"/>
</dbReference>
<evidence type="ECO:0000256" key="2">
    <source>
        <dbReference type="ARBA" id="ARBA00022679"/>
    </source>
</evidence>
<dbReference type="SUPFAM" id="SSF111337">
    <property type="entry name" value="QueA-like"/>
    <property type="match status" value="1"/>
</dbReference>
<dbReference type="InterPro" id="IPR042118">
    <property type="entry name" value="QueA_dom1"/>
</dbReference>
<name>A0ABT6CA25_9MICO</name>
<dbReference type="EMBL" id="JAROAV010000042">
    <property type="protein sequence ID" value="MDF8265759.1"/>
    <property type="molecule type" value="Genomic_DNA"/>
</dbReference>
<evidence type="ECO:0000313" key="7">
    <source>
        <dbReference type="Proteomes" id="UP001528912"/>
    </source>
</evidence>
<dbReference type="Gene3D" id="2.40.10.240">
    <property type="entry name" value="QueA-like"/>
    <property type="match status" value="1"/>
</dbReference>
<dbReference type="InterPro" id="IPR036100">
    <property type="entry name" value="QueA_sf"/>
</dbReference>
<dbReference type="InterPro" id="IPR003699">
    <property type="entry name" value="QueA"/>
</dbReference>
<protein>
    <submittedName>
        <fullName evidence="6">S-adenosylmethionine:tRNA ribosyltransferase-isomerase</fullName>
    </submittedName>
</protein>
<dbReference type="RefSeq" id="WP_277193050.1">
    <property type="nucleotide sequence ID" value="NZ_JAROAV010000042.1"/>
</dbReference>
<feature type="region of interest" description="Disordered" evidence="5">
    <location>
        <begin position="1"/>
        <end position="25"/>
    </location>
</feature>
<gene>
    <name evidence="6" type="ORF">P4R38_16050</name>
</gene>
<evidence type="ECO:0000256" key="1">
    <source>
        <dbReference type="ARBA" id="ARBA00022490"/>
    </source>
</evidence>
<dbReference type="Pfam" id="PF02547">
    <property type="entry name" value="Queuosine_synth"/>
    <property type="match status" value="1"/>
</dbReference>
<dbReference type="PANTHER" id="PTHR30307">
    <property type="entry name" value="S-ADENOSYLMETHIONINE:TRNA RIBOSYLTRANSFERASE-ISOMERASE"/>
    <property type="match status" value="1"/>
</dbReference>
<proteinExistence type="predicted"/>
<dbReference type="InterPro" id="IPR042119">
    <property type="entry name" value="QueA_dom2"/>
</dbReference>
<reference evidence="6 7" key="1">
    <citation type="submission" date="2023-03" db="EMBL/GenBank/DDBJ databases">
        <title>YIM 133296 draft genome.</title>
        <authorList>
            <person name="Xiong L."/>
        </authorList>
    </citation>
    <scope>NUCLEOTIDE SEQUENCE [LARGE SCALE GENOMIC DNA]</scope>
    <source>
        <strain evidence="6 7">YIM 133296</strain>
    </source>
</reference>
<dbReference type="Proteomes" id="UP001528912">
    <property type="component" value="Unassembled WGS sequence"/>
</dbReference>
<keyword evidence="2" id="KW-0808">Transferase</keyword>
<accession>A0ABT6CA25</accession>